<feature type="transmembrane region" description="Helical" evidence="6">
    <location>
        <begin position="158"/>
        <end position="180"/>
    </location>
</feature>
<dbReference type="Pfam" id="PF00324">
    <property type="entry name" value="AA_permease"/>
    <property type="match status" value="1"/>
</dbReference>
<keyword evidence="4 6" id="KW-1133">Transmembrane helix</keyword>
<keyword evidence="5 6" id="KW-0472">Membrane</keyword>
<feature type="transmembrane region" description="Helical" evidence="6">
    <location>
        <begin position="87"/>
        <end position="108"/>
    </location>
</feature>
<feature type="transmembrane region" description="Helical" evidence="6">
    <location>
        <begin position="186"/>
        <end position="205"/>
    </location>
</feature>
<evidence type="ECO:0000256" key="1">
    <source>
        <dbReference type="ARBA" id="ARBA00004141"/>
    </source>
</evidence>
<protein>
    <submittedName>
        <fullName evidence="8">Amino-acid permease RocE</fullName>
    </submittedName>
</protein>
<proteinExistence type="predicted"/>
<evidence type="ECO:0000256" key="2">
    <source>
        <dbReference type="ARBA" id="ARBA00022448"/>
    </source>
</evidence>
<comment type="caution">
    <text evidence="8">The sequence shown here is derived from an EMBL/GenBank/DDBJ whole genome shotgun (WGS) entry which is preliminary data.</text>
</comment>
<organism evidence="8">
    <name type="scientific">bioreactor metagenome</name>
    <dbReference type="NCBI Taxonomy" id="1076179"/>
    <lineage>
        <taxon>unclassified sequences</taxon>
        <taxon>metagenomes</taxon>
        <taxon>ecological metagenomes</taxon>
    </lineage>
</organism>
<keyword evidence="3 6" id="KW-0812">Transmembrane</keyword>
<feature type="transmembrane region" description="Helical" evidence="6">
    <location>
        <begin position="114"/>
        <end position="137"/>
    </location>
</feature>
<dbReference type="InterPro" id="IPR004841">
    <property type="entry name" value="AA-permease/SLC12A_dom"/>
</dbReference>
<reference evidence="8" key="1">
    <citation type="submission" date="2019-08" db="EMBL/GenBank/DDBJ databases">
        <authorList>
            <person name="Kucharzyk K."/>
            <person name="Murdoch R.W."/>
            <person name="Higgins S."/>
            <person name="Loffler F."/>
        </authorList>
    </citation>
    <scope>NUCLEOTIDE SEQUENCE</scope>
</reference>
<dbReference type="GO" id="GO:0055085">
    <property type="term" value="P:transmembrane transport"/>
    <property type="evidence" value="ECO:0007669"/>
    <property type="project" value="InterPro"/>
</dbReference>
<dbReference type="GO" id="GO:0016020">
    <property type="term" value="C:membrane"/>
    <property type="evidence" value="ECO:0007669"/>
    <property type="project" value="UniProtKB-SubCell"/>
</dbReference>
<keyword evidence="2" id="KW-0813">Transport</keyword>
<name>A0A644YP90_9ZZZZ</name>
<evidence type="ECO:0000313" key="8">
    <source>
        <dbReference type="EMBL" id="MPM30326.1"/>
    </source>
</evidence>
<evidence type="ECO:0000259" key="7">
    <source>
        <dbReference type="Pfam" id="PF00324"/>
    </source>
</evidence>
<evidence type="ECO:0000256" key="6">
    <source>
        <dbReference type="SAM" id="Phobius"/>
    </source>
</evidence>
<dbReference type="PANTHER" id="PTHR43495:SF5">
    <property type="entry name" value="GAMMA-AMINOBUTYRIC ACID PERMEASE"/>
    <property type="match status" value="1"/>
</dbReference>
<feature type="transmembrane region" description="Helical" evidence="6">
    <location>
        <begin position="43"/>
        <end position="67"/>
    </location>
</feature>
<evidence type="ECO:0000256" key="3">
    <source>
        <dbReference type="ARBA" id="ARBA00022692"/>
    </source>
</evidence>
<comment type="subcellular location">
    <subcellularLocation>
        <location evidence="1">Membrane</location>
        <topology evidence="1">Multi-pass membrane protein</topology>
    </subcellularLocation>
</comment>
<feature type="domain" description="Amino acid permease/ SLC12A" evidence="7">
    <location>
        <begin position="2"/>
        <end position="211"/>
    </location>
</feature>
<accession>A0A644YP90</accession>
<evidence type="ECO:0000256" key="4">
    <source>
        <dbReference type="ARBA" id="ARBA00022989"/>
    </source>
</evidence>
<dbReference type="Gene3D" id="1.20.1740.10">
    <property type="entry name" value="Amino acid/polyamine transporter I"/>
    <property type="match status" value="1"/>
</dbReference>
<gene>
    <name evidence="8" type="primary">rocE</name>
    <name evidence="8" type="ORF">SDC9_76874</name>
</gene>
<dbReference type="EMBL" id="VSSQ01005757">
    <property type="protein sequence ID" value="MPM30326.1"/>
    <property type="molecule type" value="Genomic_DNA"/>
</dbReference>
<evidence type="ECO:0000256" key="5">
    <source>
        <dbReference type="ARBA" id="ARBA00023136"/>
    </source>
</evidence>
<sequence>MVLFIGTIVVIGALLPDSAANLDESPVTVILNLMGIPYAADIMNLVLITVVLSGANSGVYAASRMLWSLANAGTLPKRFAKLSKRGLPIYGLLLTILGGLLSLFSSIYSADTVYLALVSISAFAVVAVWLSIAWAQLNFRKYYLKSGHKLDELAYQTPFYPIVPWLVIILCSVSIIGIAFDPNQRIALIIGIPFTILCFFYYQLFFSKKASVAIENQEVGELSDEF</sequence>
<dbReference type="PANTHER" id="PTHR43495">
    <property type="entry name" value="GABA PERMEASE"/>
    <property type="match status" value="1"/>
</dbReference>
<dbReference type="AlphaFoldDB" id="A0A644YP90"/>